<evidence type="ECO:0000313" key="3">
    <source>
        <dbReference type="Proteomes" id="UP001190926"/>
    </source>
</evidence>
<feature type="region of interest" description="Disordered" evidence="1">
    <location>
        <begin position="570"/>
        <end position="618"/>
    </location>
</feature>
<evidence type="ECO:0000256" key="1">
    <source>
        <dbReference type="SAM" id="MobiDB-lite"/>
    </source>
</evidence>
<sequence>MTTKSDFAQKLLTDLRVRKERMSAAQNSSRQSSQASRVTRGSSGQTSRGSRQINVLESTSSVTGKTSRRSNGSSRSINTKESSSQIVLYERGQSSKQVRDLSMAIAFAFENSGNLGSSSSNPLVNFFNRFGRRSSNSQKMETGTFYNHNAGGQFPRVSNIHINEISKGVHKLNQILTACSNGLNMDRNSIEIGRELLKGAINLEESLRMLVNLQDAAEYTNSYQKRSRLKLLDEDEDEDDDNEKKAEQWKLDRPRFSFDKTSGNSRTVQGATRQKQLALPYKHAHFEEPISNLKMVPHKRSNSYVQDLNLSAHTNSSSSKSTQEKGRISNVVAKLMGLEELPQKEGSIGKEWKQGKVSRESSKQNEALNRESRNGSDISTNRKLNSTRESKLQFKPEKSQAIPDGSSRMVNSERNQPRKDLKMQTVGMEAEPDLKSAAIVMKKQQNNTNHVNGLKSFEDNARKQTHGEDKQSKGVEREGKTLVLNAELQKRAQNSTVLKAEDRTRNKIDQEVSSNSAEKRNVNNYLARTQQKVQDHHVHLQEQVTKRADHSEIAEQKPQQLQKQNLVAKNHEGQQVNHINAPKSKRSAAMNLQKKLPRDKSVKSNEKAPMKDPPNRRHQDAALIIDDSHKTAANQESSKIDGQSHNSSKTESEPQTVIEKGSSNPPLTEEKPIEVSATQKRAVTRKVQRREIPEKIEVLMSRRNATGNHHTRSSKKPANMLKDLKQQMQIKNRGSKRMEEPSDRKATEGKEVIDAYNVSEKTTEPVKPEEKLATTYDQTIISNSAVADEFENQNIQNMLNLNDNSDSIVSNSRDVLNGLEEQPSALKDEEELKKYDQRTENHEERTELDLPQHGGMQFPAMDRQEQLTEPEKYLKETVIKSQLFLSTAEALFKLNIPLSFLHAGDQENEAGETKLVLDCAYEVMKRKARRHEVRNNPYMKTAISSIRLRTLDDLVRQLCKDLEMLKSYGMNGSDECDVAAGLHRMLNRDIYNENPDVNCMWDFEWSRMMSIVPEMEDVVKDVERHMLNGLLDEITKDLLIITVSV</sequence>
<gene>
    <name evidence="2" type="ORF">C2S53_008210</name>
</gene>
<feature type="region of interest" description="Disordered" evidence="1">
    <location>
        <begin position="630"/>
        <end position="687"/>
    </location>
</feature>
<dbReference type="AlphaFoldDB" id="A0AAD4J0Q5"/>
<reference evidence="2 3" key="1">
    <citation type="journal article" date="2021" name="Nat. Commun.">
        <title>Incipient diploidization of the medicinal plant Perilla within 10,000 years.</title>
        <authorList>
            <person name="Zhang Y."/>
            <person name="Shen Q."/>
            <person name="Leng L."/>
            <person name="Zhang D."/>
            <person name="Chen S."/>
            <person name="Shi Y."/>
            <person name="Ning Z."/>
            <person name="Chen S."/>
        </authorList>
    </citation>
    <scope>NUCLEOTIDE SEQUENCE [LARGE SCALE GENOMIC DNA]</scope>
    <source>
        <strain evidence="3">cv. PC099</strain>
    </source>
</reference>
<feature type="compositionally biased region" description="Basic and acidic residues" evidence="1">
    <location>
        <begin position="499"/>
        <end position="510"/>
    </location>
</feature>
<protein>
    <recommendedName>
        <fullName evidence="4">DUF3741 domain-containing protein</fullName>
    </recommendedName>
</protein>
<feature type="compositionally biased region" description="Basic and acidic residues" evidence="1">
    <location>
        <begin position="456"/>
        <end position="479"/>
    </location>
</feature>
<feature type="compositionally biased region" description="Polar residues" evidence="1">
    <location>
        <begin position="375"/>
        <end position="384"/>
    </location>
</feature>
<feature type="region of interest" description="Disordered" evidence="1">
    <location>
        <begin position="345"/>
        <end position="423"/>
    </location>
</feature>
<feature type="region of interest" description="Disordered" evidence="1">
    <location>
        <begin position="494"/>
        <end position="519"/>
    </location>
</feature>
<name>A0AAD4J0Q5_PERFH</name>
<feature type="compositionally biased region" description="Basic and acidic residues" evidence="1">
    <location>
        <begin position="596"/>
        <end position="618"/>
    </location>
</feature>
<feature type="compositionally biased region" description="Basic and acidic residues" evidence="1">
    <location>
        <begin position="386"/>
        <end position="398"/>
    </location>
</feature>
<feature type="compositionally biased region" description="Polar residues" evidence="1">
    <location>
        <begin position="631"/>
        <end position="666"/>
    </location>
</feature>
<feature type="compositionally biased region" description="Polar residues" evidence="1">
    <location>
        <begin position="53"/>
        <end position="65"/>
    </location>
</feature>
<feature type="compositionally biased region" description="Low complexity" evidence="1">
    <location>
        <begin position="23"/>
        <end position="52"/>
    </location>
</feature>
<dbReference type="PANTHER" id="PTHR34282">
    <property type="entry name" value="OS01G0228800 PROTEIN-RELATED"/>
    <property type="match status" value="1"/>
</dbReference>
<feature type="region of interest" description="Disordered" evidence="1">
    <location>
        <begin position="18"/>
        <end position="83"/>
    </location>
</feature>
<feature type="compositionally biased region" description="Basic and acidic residues" evidence="1">
    <location>
        <begin position="345"/>
        <end position="374"/>
    </location>
</feature>
<comment type="caution">
    <text evidence="2">The sequence shown here is derived from an EMBL/GenBank/DDBJ whole genome shotgun (WGS) entry which is preliminary data.</text>
</comment>
<feature type="region of interest" description="Disordered" evidence="1">
    <location>
        <begin position="445"/>
        <end position="479"/>
    </location>
</feature>
<dbReference type="Proteomes" id="UP001190926">
    <property type="component" value="Unassembled WGS sequence"/>
</dbReference>
<dbReference type="EMBL" id="SDAM02000273">
    <property type="protein sequence ID" value="KAH6824947.1"/>
    <property type="molecule type" value="Genomic_DNA"/>
</dbReference>
<organism evidence="2 3">
    <name type="scientific">Perilla frutescens var. hirtella</name>
    <name type="common">Perilla citriodora</name>
    <name type="synonym">Perilla setoyensis</name>
    <dbReference type="NCBI Taxonomy" id="608512"/>
    <lineage>
        <taxon>Eukaryota</taxon>
        <taxon>Viridiplantae</taxon>
        <taxon>Streptophyta</taxon>
        <taxon>Embryophyta</taxon>
        <taxon>Tracheophyta</taxon>
        <taxon>Spermatophyta</taxon>
        <taxon>Magnoliopsida</taxon>
        <taxon>eudicotyledons</taxon>
        <taxon>Gunneridae</taxon>
        <taxon>Pentapetalae</taxon>
        <taxon>asterids</taxon>
        <taxon>lamiids</taxon>
        <taxon>Lamiales</taxon>
        <taxon>Lamiaceae</taxon>
        <taxon>Nepetoideae</taxon>
        <taxon>Elsholtzieae</taxon>
        <taxon>Perilla</taxon>
    </lineage>
</organism>
<accession>A0AAD4J0Q5</accession>
<dbReference type="PANTHER" id="PTHR34282:SF1">
    <property type="entry name" value="DUF3741 DOMAIN-CONTAINING PROTEIN"/>
    <property type="match status" value="1"/>
</dbReference>
<evidence type="ECO:0008006" key="4">
    <source>
        <dbReference type="Google" id="ProtNLM"/>
    </source>
</evidence>
<proteinExistence type="predicted"/>
<evidence type="ECO:0000313" key="2">
    <source>
        <dbReference type="EMBL" id="KAH6824947.1"/>
    </source>
</evidence>
<keyword evidence="3" id="KW-1185">Reference proteome</keyword>